<dbReference type="InterPro" id="IPR000225">
    <property type="entry name" value="Armadillo"/>
</dbReference>
<dbReference type="Gene3D" id="1.25.10.10">
    <property type="entry name" value="Leucine-rich Repeat Variant"/>
    <property type="match status" value="2"/>
</dbReference>
<proteinExistence type="predicted"/>
<comment type="pathway">
    <text evidence="2">Protein modification; protein ubiquitination.</text>
</comment>
<sequence>MTSPAASPAAALDSITRSLSEILGPSGGGEDDFAWDPPRRFAGFAQRLQLVAHHLARSPPELLSSSPAVHTALRGVAGDLEATRAAFSAYRSRSRIYVLINCKPLCSSLRDRVASIASWLALLDSPLSPIPDLRKKAADLSHDMQKADLRVTENEERVYTTLQKEAEVRESSKAVQSAIIMDLARALGMDSTDHGKLAEQIKFLRADLSGSSTVAERRILMSLEKIFDSWSMEPCIADGSTGADFEDDAHIPPFRNFLCPLTKEVMKDPVVVESSQTYERTAIRYWFDRCLEDGRDPTCPVTGQVLSSLELKPNIGLAGAIEEWVNRNVEIQINLALQYLGEGSSCPLECLERMLDNIYRISEEHPSSRYRVRNAGIVGLVVKMLDGQSKRMGSQLRGKALMAMHSMTKDDESKLIMIEEGITRLAIRSLTGHSEMEKEYALRLLLEFSCDEGYCKKIALEKGALVLLSSMAGNSECPTLSNLAEEVLKNIERVEENIQHLAMAGRFQPLITQLCKGSGDVRMEIASFVGKMTLTSNGKGFIARQGGKVLVDMLSSRQEERASSLQALYNLSTLDDNATVLLNLGVLPALLKILFATQQDDPSDLKDLAASIIANIVANSGHWELSLADKEGHQVQSEFIIHRLLDLLSCSSCKCQASVLQILCGIASSPQASDTAATYIRSGNGIVIITPYLEHSEAGHRMYAFRLVSILSQRLGQVLAEELQASDKLPLLKGKLLDNECSFGEKCEIACLLANLPISNVEVKTILGPDLLKWIVGNIKEQQSGSSVKNKDARSMVEGLVGLLLHYARSSDPSVLALVQENHLMTIFREQLNSRSHNRAKERAALGLKYLSESARALIATGDSEPQPPRGFCAPFVLICGKPPMVPVSCPLHGVVCEDDSSFCLLKGNAIKPLIDLMNDQYTEVQIAAVEALSTIVSDAQNLKNATNELEQLGFFDAAIYLFKEVRPGELQEKVISMVERFLQVESLVQIYSTDQGLVTALVEALKQGTPRTRRHAQVVLTNLRQLSGVGGRNSNPSRGRRTNR</sequence>
<evidence type="ECO:0000259" key="5">
    <source>
        <dbReference type="PROSITE" id="PS51698"/>
    </source>
</evidence>
<name>A0A8B7CS95_PHODC</name>
<dbReference type="PANTHER" id="PTHR45958">
    <property type="entry name" value="RING-TYPE E3 UBIQUITIN TRANSFERASE"/>
    <property type="match status" value="1"/>
</dbReference>
<dbReference type="PROSITE" id="PS51698">
    <property type="entry name" value="U_BOX"/>
    <property type="match status" value="1"/>
</dbReference>
<dbReference type="SMART" id="SM00504">
    <property type="entry name" value="Ubox"/>
    <property type="match status" value="1"/>
</dbReference>
<dbReference type="SMART" id="SM00185">
    <property type="entry name" value="ARM"/>
    <property type="match status" value="7"/>
</dbReference>
<dbReference type="OrthoDB" id="629492at2759"/>
<dbReference type="InterPro" id="IPR016024">
    <property type="entry name" value="ARM-type_fold"/>
</dbReference>
<dbReference type="GeneID" id="103718312"/>
<evidence type="ECO:0000256" key="1">
    <source>
        <dbReference type="ARBA" id="ARBA00000900"/>
    </source>
</evidence>
<dbReference type="SUPFAM" id="SSF48371">
    <property type="entry name" value="ARM repeat"/>
    <property type="match status" value="2"/>
</dbReference>
<dbReference type="CDD" id="cd16664">
    <property type="entry name" value="RING-Ubox_PUB"/>
    <property type="match status" value="1"/>
</dbReference>
<dbReference type="PANTHER" id="PTHR45958:SF14">
    <property type="entry name" value="RING-TYPE E3 UBIQUITIN TRANSFERASE"/>
    <property type="match status" value="1"/>
</dbReference>
<comment type="catalytic activity">
    <reaction evidence="1">
        <text>S-ubiquitinyl-[E2 ubiquitin-conjugating enzyme]-L-cysteine + [acceptor protein]-L-lysine = [E2 ubiquitin-conjugating enzyme]-L-cysteine + N(6)-ubiquitinyl-[acceptor protein]-L-lysine.</text>
        <dbReference type="EC" id="2.3.2.27"/>
    </reaction>
</comment>
<dbReference type="EC" id="2.3.2.27" evidence="3"/>
<keyword evidence="6" id="KW-1185">Reference proteome</keyword>
<accession>A0A8B7CS95</accession>
<feature type="domain" description="U-box" evidence="5">
    <location>
        <begin position="252"/>
        <end position="331"/>
    </location>
</feature>
<dbReference type="InterPro" id="IPR011989">
    <property type="entry name" value="ARM-like"/>
</dbReference>
<dbReference type="Gene3D" id="3.30.40.10">
    <property type="entry name" value="Zinc/RING finger domain, C3HC4 (zinc finger)"/>
    <property type="match status" value="1"/>
</dbReference>
<evidence type="ECO:0000313" key="7">
    <source>
        <dbReference type="RefSeq" id="XP_008805290.1"/>
    </source>
</evidence>
<protein>
    <recommendedName>
        <fullName evidence="3">RING-type E3 ubiquitin transferase</fullName>
        <ecNumber evidence="3">2.3.2.27</ecNumber>
    </recommendedName>
</protein>
<reference evidence="7" key="2">
    <citation type="submission" date="2025-08" db="UniProtKB">
        <authorList>
            <consortium name="RefSeq"/>
        </authorList>
    </citation>
    <scope>IDENTIFICATION</scope>
    <source>
        <tissue evidence="7">Young leaves</tissue>
    </source>
</reference>
<dbReference type="InterPro" id="IPR013083">
    <property type="entry name" value="Znf_RING/FYVE/PHD"/>
</dbReference>
<reference evidence="6" key="1">
    <citation type="journal article" date="2019" name="Nat. Commun.">
        <title>Genome-wide association mapping of date palm fruit traits.</title>
        <authorList>
            <person name="Hazzouri K.M."/>
            <person name="Gros-Balthazard M."/>
            <person name="Flowers J.M."/>
            <person name="Copetti D."/>
            <person name="Lemansour A."/>
            <person name="Lebrun M."/>
            <person name="Masmoudi K."/>
            <person name="Ferrand S."/>
            <person name="Dhar M.I."/>
            <person name="Fresquez Z.A."/>
            <person name="Rosas U."/>
            <person name="Zhang J."/>
            <person name="Talag J."/>
            <person name="Lee S."/>
            <person name="Kudrna D."/>
            <person name="Powell R.F."/>
            <person name="Leitch I.J."/>
            <person name="Krueger R.R."/>
            <person name="Wing R.A."/>
            <person name="Amiri K.M.A."/>
            <person name="Purugganan M.D."/>
        </authorList>
    </citation>
    <scope>NUCLEOTIDE SEQUENCE [LARGE SCALE GENOMIC DNA]</scope>
    <source>
        <strain evidence="6">cv. Khalas</strain>
    </source>
</reference>
<dbReference type="KEGG" id="pda:103718312"/>
<dbReference type="InterPro" id="IPR052608">
    <property type="entry name" value="U-box_domain_protein"/>
</dbReference>
<evidence type="ECO:0000256" key="2">
    <source>
        <dbReference type="ARBA" id="ARBA00004906"/>
    </source>
</evidence>
<evidence type="ECO:0000256" key="4">
    <source>
        <dbReference type="ARBA" id="ARBA00022679"/>
    </source>
</evidence>
<dbReference type="Proteomes" id="UP000228380">
    <property type="component" value="Chromosome 3"/>
</dbReference>
<dbReference type="InterPro" id="IPR003613">
    <property type="entry name" value="Ubox_domain"/>
</dbReference>
<gene>
    <name evidence="7" type="primary">LOC103718312</name>
</gene>
<evidence type="ECO:0000256" key="3">
    <source>
        <dbReference type="ARBA" id="ARBA00012483"/>
    </source>
</evidence>
<dbReference type="UniPathway" id="UPA00143"/>
<dbReference type="SUPFAM" id="SSF57850">
    <property type="entry name" value="RING/U-box"/>
    <property type="match status" value="1"/>
</dbReference>
<dbReference type="GO" id="GO:0061630">
    <property type="term" value="F:ubiquitin protein ligase activity"/>
    <property type="evidence" value="ECO:0007669"/>
    <property type="project" value="UniProtKB-EC"/>
</dbReference>
<dbReference type="AlphaFoldDB" id="A0A8B7CS95"/>
<organism evidence="6 7">
    <name type="scientific">Phoenix dactylifera</name>
    <name type="common">Date palm</name>
    <dbReference type="NCBI Taxonomy" id="42345"/>
    <lineage>
        <taxon>Eukaryota</taxon>
        <taxon>Viridiplantae</taxon>
        <taxon>Streptophyta</taxon>
        <taxon>Embryophyta</taxon>
        <taxon>Tracheophyta</taxon>
        <taxon>Spermatophyta</taxon>
        <taxon>Magnoliopsida</taxon>
        <taxon>Liliopsida</taxon>
        <taxon>Arecaceae</taxon>
        <taxon>Coryphoideae</taxon>
        <taxon>Phoeniceae</taxon>
        <taxon>Phoenix</taxon>
    </lineage>
</organism>
<dbReference type="InterPro" id="IPR045210">
    <property type="entry name" value="RING-Ubox_PUB"/>
</dbReference>
<evidence type="ECO:0000313" key="6">
    <source>
        <dbReference type="Proteomes" id="UP000228380"/>
    </source>
</evidence>
<dbReference type="Pfam" id="PF04564">
    <property type="entry name" value="U-box"/>
    <property type="match status" value="1"/>
</dbReference>
<keyword evidence="4" id="KW-0808">Transferase</keyword>
<dbReference type="RefSeq" id="XP_008805290.1">
    <property type="nucleotide sequence ID" value="XM_008807068.4"/>
</dbReference>
<dbReference type="GO" id="GO:0016567">
    <property type="term" value="P:protein ubiquitination"/>
    <property type="evidence" value="ECO:0007669"/>
    <property type="project" value="UniProtKB-UniPathway"/>
</dbReference>